<feature type="compositionally biased region" description="Basic and acidic residues" evidence="1">
    <location>
        <begin position="44"/>
        <end position="55"/>
    </location>
</feature>
<sequence length="86" mass="9758">MRRRKQKNCSPGHPQTQGGVERFHQTQKRYLAARTLPELQKQLDQLREHYNENRPHRARDRSTPANASSPSPTTPPSPSSTSTPAT</sequence>
<proteinExistence type="predicted"/>
<dbReference type="InterPro" id="IPR036397">
    <property type="entry name" value="RNaseH_sf"/>
</dbReference>
<feature type="region of interest" description="Disordered" evidence="1">
    <location>
        <begin position="1"/>
        <end position="27"/>
    </location>
</feature>
<evidence type="ECO:0000259" key="2">
    <source>
        <dbReference type="Pfam" id="PF13683"/>
    </source>
</evidence>
<reference evidence="4" key="1">
    <citation type="journal article" date="2019" name="Int. J. Syst. Evol. Microbiol.">
        <title>The Global Catalogue of Microorganisms (GCM) 10K type strain sequencing project: providing services to taxonomists for standard genome sequencing and annotation.</title>
        <authorList>
            <consortium name="The Broad Institute Genomics Platform"/>
            <consortium name="The Broad Institute Genome Sequencing Center for Infectious Disease"/>
            <person name="Wu L."/>
            <person name="Ma J."/>
        </authorList>
    </citation>
    <scope>NUCLEOTIDE SEQUENCE [LARGE SCALE GENOMIC DNA]</scope>
    <source>
        <strain evidence="4">JCM 17688</strain>
    </source>
</reference>
<gene>
    <name evidence="3" type="ORF">GCM10023147_00180</name>
</gene>
<dbReference type="RefSeq" id="WP_385920457.1">
    <property type="nucleotide sequence ID" value="NZ_BAABFR010000001.1"/>
</dbReference>
<name>A0ABP8J012_9ACTN</name>
<accession>A0ABP8J012</accession>
<dbReference type="Pfam" id="PF13683">
    <property type="entry name" value="rve_3"/>
    <property type="match status" value="1"/>
</dbReference>
<dbReference type="SUPFAM" id="SSF53098">
    <property type="entry name" value="Ribonuclease H-like"/>
    <property type="match status" value="1"/>
</dbReference>
<keyword evidence="4" id="KW-1185">Reference proteome</keyword>
<organism evidence="3 4">
    <name type="scientific">Tsukamurella soli</name>
    <dbReference type="NCBI Taxonomy" id="644556"/>
    <lineage>
        <taxon>Bacteria</taxon>
        <taxon>Bacillati</taxon>
        <taxon>Actinomycetota</taxon>
        <taxon>Actinomycetes</taxon>
        <taxon>Mycobacteriales</taxon>
        <taxon>Tsukamurellaceae</taxon>
        <taxon>Tsukamurella</taxon>
    </lineage>
</organism>
<evidence type="ECO:0000313" key="4">
    <source>
        <dbReference type="Proteomes" id="UP001500635"/>
    </source>
</evidence>
<dbReference type="InterPro" id="IPR012337">
    <property type="entry name" value="RNaseH-like_sf"/>
</dbReference>
<dbReference type="EMBL" id="BAABFR010000001">
    <property type="protein sequence ID" value="GAA4382468.1"/>
    <property type="molecule type" value="Genomic_DNA"/>
</dbReference>
<evidence type="ECO:0000256" key="1">
    <source>
        <dbReference type="SAM" id="MobiDB-lite"/>
    </source>
</evidence>
<dbReference type="Gene3D" id="3.30.420.10">
    <property type="entry name" value="Ribonuclease H-like superfamily/Ribonuclease H"/>
    <property type="match status" value="1"/>
</dbReference>
<feature type="domain" description="Integrase catalytic" evidence="2">
    <location>
        <begin position="5"/>
        <end position="64"/>
    </location>
</feature>
<protein>
    <recommendedName>
        <fullName evidence="2">Integrase catalytic domain-containing protein</fullName>
    </recommendedName>
</protein>
<dbReference type="InterPro" id="IPR001584">
    <property type="entry name" value="Integrase_cat-core"/>
</dbReference>
<evidence type="ECO:0000313" key="3">
    <source>
        <dbReference type="EMBL" id="GAA4382468.1"/>
    </source>
</evidence>
<feature type="region of interest" description="Disordered" evidence="1">
    <location>
        <begin position="43"/>
        <end position="86"/>
    </location>
</feature>
<comment type="caution">
    <text evidence="3">The sequence shown here is derived from an EMBL/GenBank/DDBJ whole genome shotgun (WGS) entry which is preliminary data.</text>
</comment>
<dbReference type="Proteomes" id="UP001500635">
    <property type="component" value="Unassembled WGS sequence"/>
</dbReference>